<keyword evidence="5 11" id="KW-0812">Transmembrane</keyword>
<feature type="compositionally biased region" description="Polar residues" evidence="10">
    <location>
        <begin position="1704"/>
        <end position="1714"/>
    </location>
</feature>
<dbReference type="Pfam" id="PF24874">
    <property type="entry name" value="Piezo_THU9_anchor"/>
    <property type="match status" value="1"/>
</dbReference>
<feature type="compositionally biased region" description="Pro residues" evidence="10">
    <location>
        <begin position="1914"/>
        <end position="1930"/>
    </location>
</feature>
<feature type="transmembrane region" description="Helical" evidence="11">
    <location>
        <begin position="1303"/>
        <end position="1325"/>
    </location>
</feature>
<feature type="compositionally biased region" description="Low complexity" evidence="10">
    <location>
        <begin position="2229"/>
        <end position="2241"/>
    </location>
</feature>
<dbReference type="RefSeq" id="XP_035679158.1">
    <property type="nucleotide sequence ID" value="XM_035823265.1"/>
</dbReference>
<dbReference type="InterPro" id="IPR056769">
    <property type="entry name" value="Piezo_TM1-24"/>
</dbReference>
<feature type="domain" description="Piezo TM25-28" evidence="13">
    <location>
        <begin position="1223"/>
        <end position="1553"/>
    </location>
</feature>
<evidence type="ECO:0000313" key="18">
    <source>
        <dbReference type="RefSeq" id="XP_035679158.1"/>
    </source>
</evidence>
<feature type="transmembrane region" description="Helical" evidence="11">
    <location>
        <begin position="259"/>
        <end position="279"/>
    </location>
</feature>
<dbReference type="OrthoDB" id="303066at2759"/>
<feature type="transmembrane region" description="Helical" evidence="11">
    <location>
        <begin position="939"/>
        <end position="958"/>
    </location>
</feature>
<feature type="transmembrane region" description="Helical" evidence="11">
    <location>
        <begin position="1181"/>
        <end position="1202"/>
    </location>
</feature>
<feature type="transmembrane region" description="Helical" evidence="11">
    <location>
        <begin position="2550"/>
        <end position="2574"/>
    </location>
</feature>
<feature type="transmembrane region" description="Helical" evidence="11">
    <location>
        <begin position="314"/>
        <end position="333"/>
    </location>
</feature>
<keyword evidence="9" id="KW-0407">Ion channel</keyword>
<feature type="compositionally biased region" description="Basic and acidic residues" evidence="10">
    <location>
        <begin position="1453"/>
        <end position="1465"/>
    </location>
</feature>
<dbReference type="PANTHER" id="PTHR47049">
    <property type="entry name" value="PIEZO-TYPE MECHANOSENSITIVE ION CHANNEL HOMOLOG"/>
    <property type="match status" value="1"/>
</dbReference>
<feature type="transmembrane region" description="Helical" evidence="11">
    <location>
        <begin position="1093"/>
        <end position="1115"/>
    </location>
</feature>
<feature type="domain" description="Piezo non-specific cation channel cap" evidence="12">
    <location>
        <begin position="2613"/>
        <end position="2906"/>
    </location>
</feature>
<dbReference type="InterPro" id="IPR027272">
    <property type="entry name" value="Piezo"/>
</dbReference>
<evidence type="ECO:0000256" key="4">
    <source>
        <dbReference type="ARBA" id="ARBA00022475"/>
    </source>
</evidence>
<feature type="transmembrane region" description="Helical" evidence="11">
    <location>
        <begin position="2441"/>
        <end position="2458"/>
    </location>
</feature>
<evidence type="ECO:0000256" key="11">
    <source>
        <dbReference type="SAM" id="Phobius"/>
    </source>
</evidence>
<feature type="region of interest" description="Disordered" evidence="10">
    <location>
        <begin position="2273"/>
        <end position="2294"/>
    </location>
</feature>
<feature type="transmembrane region" description="Helical" evidence="11">
    <location>
        <begin position="2408"/>
        <end position="2429"/>
    </location>
</feature>
<sequence length="2909" mass="332678">MNNTDTPSVQSMKGKHTNNTDTPSVQSMKGKHKNNTDTPSVQSMKGKHKNNTDTPSVQSMKGKHKNNTDTPSVQSMKGKHKNNTDTPSVQSMKGKHKNNTDTPSVQSMKGKHMNDTDTSSVQSLKGKHMNNTDTPSVQSMKGHTGRYLLFVLGCSVLFCAGHLITQVVLLATPPYGHILGEACESGEKVARQLGFQRFDQTPFPNIVRLIFPDIAVASFLAMFFLYSRNLERDQSQQLPHSQSDLHSSNFYSKFRPPKLNFSLLMYVEKPLVIILTAAAGITHPSFISLMYFAIFLGLATWWSCYRVIGQWFEYLRAALVGYSGTHLLLLYLYQFQFMQSELDPTSFTSRFLGLTGIIHYNCDDPLHLELHSDVDWPVMLSPAFILALYWVCVTEIRQASKWKETVVEAGTPQTWLRRTLSKRTAGNTIRRPSAMKPEDERVALVVPEDYGESNEVAIEAGGLIAHEINDIPENKVGTIHEEIHRQRKEETFQLEQKEESGTHDKDLDSFRTPLMTMFVFIMKQSYIAALIVMMAWSITYHSWLTFVLLIWACVVWMCRSARRICLLSSPAFVFYAEVLLVIQFVYGLNLTEEELPTKSSSGYNLEEIGLVKYQHTCLHLTAKILYTLMFWLTLRQHIWEKKIVEEDGSGEEDALTAIFKQESEEHMGSRTSSENQEREDSELMKQMGNYAVQVFSKYWIFVCAGMFLLVSLSGKVVMYRILYMALFLFFIICYQLSYTTWRRIMRTFWWVVIGYSMFVLILLYTYQFKSVPQFWHNKTHISFELLEDLGMEQYSTVELFQKMLAPTTFLVVCILQLHFFHHRFLEITKIDPEDDEDLGQDSGMSGRKVAEEDLMAVLQRKKLDGKNTIGQQVIQDIFYQIGVWYEQMTILIWRMLELHFLKVLFLTMILVAIIEVSVMNLMFLVLWSLAIPLQVMRKPALYTSMVWAAFGILTKMLFQLSMVKMEHFETNCTVPMSNITFGPTEHPLIGRHQSVDSAEWVGYRKSTPALYNIRDYLVVVLFLVLFVTIERHQKHIRLAKGLPPEDPLPGIIFPSVKRVNADEGLFMCLKYFTNFFFYKFGLEMCYMMAVFNIWLRLDFIAVLHGIWLGIILLYPKDRKDNLRIWPYYAVSLSSIMIVEYLLCMGLPPGLCVVYPWYNRGMPDNLVRWMFLPDYNLRPNSWLLLADFFQLLFVSIQWQVFLVEGNPSTIEVGGDNQDIHDDIEAMMTNPVPDFTVAKSYLDMIKQFVFGYLFWVTLAIVFITGTTRISLFCLGYLVGCFYFLLHGQEFLMSPTNVILKRWHKLIAYNFAVIFIKGFLQVAACAYLKTLKEKSCFFVQLLSLVCMIPGYDVEVDYNPLLETCQLPMGEAGLAWDVFCFGFLLLQKRCLSSYYFLHVQADLQAQSALASRGAELIRQNLIEEVKAREEEEKKILVSIKKSMERIRAKQAKFLKKTEKEKDHFQSGDKESDEEQGGEWQKKRDKEYPWLTNRGDDTGSEAIRGGDYYLFESDSDESDEEELEEVETKDKTKEDQKAGPLQILHAAVIESQLKAKRREARKKKLSRFFKLRRMGMKRTASVEDLTEEELKEEREEQKETLLDKLKLYLRIFWLVLVATIDLIIDWLNSFSHHYRHIAVTLQKERRFLAKQARMQRGTTVAASLLQALNPAVCPGGAALVGLMPLAFKATTETWDQEEKQDMSGAGSISEENLSQSKGHQSPADLEDIFIEDETPAVDVTTELPATSSTDIPGVSKDQSDGTAVTGVSKDQSDGTAVTDASKEQPDGAKASPEGGMALEGESGCLSYIMSEGSPEALTKEEHEKTADEDIQSPDQDAEEKDSVLSDMSDGPFKGVDDIPPASASVEDMVDVYQGYETAIKVAGRKTEDGDDVISDTDGGGPVMDIPQILIIQPGGIPRRPTPPPSRPVPLPPPDPQEMDVSDGKSFQQEVCMVQIPLTPESEEDEYEREIREADHFSKKQPRLLKLCFAIWYAAISRSEMLCYFLIIMSTIKSASLLAMPLPMLVFLWAMLSVPRPSKRFWMTTIIYSEVMIVIKYLFQFDFFPWNNKVLEINDDPFWPPRILGIEKKDSFVVVDLALLLALFFHRSILKAHGLWKDTEFDDEMEMEEDRDNLEEKLELQNDQPEKKEPDIDKAELVILPSEEEDSGKPGSKGMDSSGETISTEGKKDGSDAFSAPPDYEETQREDFSVRPVDILSSELVPKTPTMDGRAAESTTVTTETTECGTGCEKGDKDADKSPPDLTETSSFVITRKASVESFTDDKGNNNEERDEESQREQNKRKIKLVTREQIIELTEKTKKFFNPVFLFYYRLLHPKYSAVTDVYVLIFLCDFINFIIVIFGYWAFGKHSAGADVMSSISENQVPLPFLVMLLIQFAMIVVDRALYLRKNVPGKFIFQIVLVIGVHLWMFFVLPGFTDRPFVENSPAQLWYFTKCVYFGLSAYQIRSGYPTRILGNFLTKKYNYINLLLFQGFQVVPFLVELRYVMDWVWTDTTLGLSSWLQMEDIYANIFCLKCMREAEKRYPIPRGVKKKAMVKYGAGGLLVFLLIIIIWFPLLFMSLVNTAGLPNHPIDATIEIAMGGYQPLFKMSAQQQYLRGVDQEEYDNMFRRFLIDPPSHLQNAMTFLSRYEAVDIVKVKIDGNSRSIWGISPPSRHAMLNDLLSDNPITVRVEWQFTRDPTTGSSEFAGDEYSFQILQGDPQRLKLAAMLNGTLQEPVEIYNLFPKYVKVPGVKGVARPANELMTAPGNRLDFSNVTVRLNHSRVTEELEGEVEWWTVQELVGVGPDRRSMPYMEMITFNDKVSPPEFSFLAGYGIVGLYLSLVLVVGKFVRMFVSGISYRIMFTEMPNVDRILKLCLDIFLVRETGELSLEEDLFSKLIFLYRSPETMIKWSKEKTS</sequence>
<evidence type="ECO:0000256" key="3">
    <source>
        <dbReference type="ARBA" id="ARBA00022448"/>
    </source>
</evidence>
<evidence type="ECO:0000313" key="17">
    <source>
        <dbReference type="Proteomes" id="UP000001554"/>
    </source>
</evidence>
<dbReference type="KEGG" id="bfo:118417647"/>
<reference evidence="18" key="2">
    <citation type="submission" date="2025-08" db="UniProtKB">
        <authorList>
            <consortium name="RefSeq"/>
        </authorList>
    </citation>
    <scope>IDENTIFICATION</scope>
    <source>
        <strain evidence="18">S238N-H82</strain>
        <tissue evidence="18">Testes</tissue>
    </source>
</reference>
<feature type="transmembrane region" description="Helical" evidence="11">
    <location>
        <begin position="206"/>
        <end position="226"/>
    </location>
</feature>
<feature type="domain" description="Piezo THU9 and anchor" evidence="16">
    <location>
        <begin position="2335"/>
        <end position="2572"/>
    </location>
</feature>
<feature type="domain" description="Piezo transmembrane helical unit" evidence="14">
    <location>
        <begin position="1990"/>
        <end position="2111"/>
    </location>
</feature>
<dbReference type="Proteomes" id="UP000001554">
    <property type="component" value="Chromosome 6"/>
</dbReference>
<keyword evidence="4" id="KW-1003">Cell membrane</keyword>
<evidence type="ECO:0000259" key="15">
    <source>
        <dbReference type="Pfam" id="PF24871"/>
    </source>
</evidence>
<dbReference type="GO" id="GO:0008381">
    <property type="term" value="F:mechanosensitive monoatomic ion channel activity"/>
    <property type="evidence" value="ECO:0007669"/>
    <property type="project" value="InterPro"/>
</dbReference>
<feature type="transmembrane region" description="Helical" evidence="11">
    <location>
        <begin position="514"/>
        <end position="534"/>
    </location>
</feature>
<feature type="compositionally biased region" description="Basic and acidic residues" evidence="10">
    <location>
        <begin position="2274"/>
        <end position="2294"/>
    </location>
</feature>
<feature type="transmembrane region" description="Helical" evidence="11">
    <location>
        <begin position="903"/>
        <end position="927"/>
    </location>
</feature>
<dbReference type="Pfam" id="PF23188">
    <property type="entry name" value="THU_Piezo1"/>
    <property type="match status" value="1"/>
</dbReference>
<dbReference type="InterPro" id="IPR056768">
    <property type="entry name" value="THU_Piezo"/>
</dbReference>
<feature type="transmembrane region" description="Helical" evidence="11">
    <location>
        <begin position="1250"/>
        <end position="1283"/>
    </location>
</feature>
<feature type="transmembrane region" description="Helical" evidence="11">
    <location>
        <begin position="2819"/>
        <end position="2842"/>
    </location>
</feature>
<proteinExistence type="inferred from homology"/>
<dbReference type="GO" id="GO:0005886">
    <property type="term" value="C:plasma membrane"/>
    <property type="evidence" value="ECO:0007669"/>
    <property type="project" value="UniProtKB-SubCell"/>
</dbReference>
<dbReference type="OMA" id="KSCWLIQ"/>
<dbReference type="Pfam" id="PF15917">
    <property type="entry name" value="Piezo_TM25-28"/>
    <property type="match status" value="1"/>
</dbReference>
<keyword evidence="3" id="KW-0813">Transport</keyword>
<feature type="transmembrane region" description="Helical" evidence="11">
    <location>
        <begin position="718"/>
        <end position="736"/>
    </location>
</feature>
<feature type="compositionally biased region" description="Basic and acidic residues" evidence="10">
    <location>
        <begin position="1812"/>
        <end position="1822"/>
    </location>
</feature>
<reference evidence="17" key="1">
    <citation type="journal article" date="2020" name="Nat. Ecol. Evol.">
        <title>Deeply conserved synteny resolves early events in vertebrate evolution.</title>
        <authorList>
            <person name="Simakov O."/>
            <person name="Marletaz F."/>
            <person name="Yue J.X."/>
            <person name="O'Connell B."/>
            <person name="Jenkins J."/>
            <person name="Brandt A."/>
            <person name="Calef R."/>
            <person name="Tung C.H."/>
            <person name="Huang T.K."/>
            <person name="Schmutz J."/>
            <person name="Satoh N."/>
            <person name="Yu J.K."/>
            <person name="Putnam N.H."/>
            <person name="Green R.E."/>
            <person name="Rokhsar D.S."/>
        </authorList>
    </citation>
    <scope>NUCLEOTIDE SEQUENCE [LARGE SCALE GENOMIC DNA]</scope>
    <source>
        <strain evidence="17">S238N-H82</strain>
    </source>
</reference>
<keyword evidence="6 11" id="KW-1133">Transmembrane helix</keyword>
<feature type="transmembrane region" description="Helical" evidence="11">
    <location>
        <begin position="376"/>
        <end position="393"/>
    </location>
</feature>
<keyword evidence="7" id="KW-0406">Ion transport</keyword>
<feature type="transmembrane region" description="Helical" evidence="11">
    <location>
        <begin position="285"/>
        <end position="302"/>
    </location>
</feature>
<comment type="subcellular location">
    <subcellularLocation>
        <location evidence="1">Cell membrane</location>
        <topology evidence="1">Multi-pass membrane protein</topology>
    </subcellularLocation>
</comment>
<feature type="transmembrane region" description="Helical" evidence="11">
    <location>
        <begin position="748"/>
        <end position="766"/>
    </location>
</feature>
<dbReference type="InterPro" id="IPR031805">
    <property type="entry name" value="Piezo_TM25-28"/>
</dbReference>
<feature type="region of interest" description="Disordered" evidence="10">
    <location>
        <begin position="1688"/>
        <end position="1717"/>
    </location>
</feature>
<feature type="compositionally biased region" description="Acidic residues" evidence="10">
    <location>
        <begin position="1823"/>
        <end position="1834"/>
    </location>
</feature>
<evidence type="ECO:0000256" key="6">
    <source>
        <dbReference type="ARBA" id="ARBA00022989"/>
    </source>
</evidence>
<feature type="compositionally biased region" description="Acidic residues" evidence="10">
    <location>
        <begin position="1508"/>
        <end position="1520"/>
    </location>
</feature>
<feature type="transmembrane region" description="Helical" evidence="11">
    <location>
        <begin position="1013"/>
        <end position="1029"/>
    </location>
</feature>
<dbReference type="GO" id="GO:0050982">
    <property type="term" value="P:detection of mechanical stimulus"/>
    <property type="evidence" value="ECO:0000318"/>
    <property type="project" value="GO_Central"/>
</dbReference>
<feature type="transmembrane region" description="Helical" evidence="11">
    <location>
        <begin position="147"/>
        <end position="171"/>
    </location>
</feature>
<feature type="compositionally biased region" description="Basic and acidic residues" evidence="10">
    <location>
        <begin position="1521"/>
        <end position="1532"/>
    </location>
</feature>
<feature type="region of interest" description="Disordered" evidence="10">
    <location>
        <begin position="1910"/>
        <end position="1936"/>
    </location>
</feature>
<feature type="region of interest" description="Disordered" evidence="10">
    <location>
        <begin position="1453"/>
        <end position="1533"/>
    </location>
</feature>
<evidence type="ECO:0000256" key="1">
    <source>
        <dbReference type="ARBA" id="ARBA00004651"/>
    </source>
</evidence>
<evidence type="ECO:0000256" key="9">
    <source>
        <dbReference type="ARBA" id="ARBA00023303"/>
    </source>
</evidence>
<evidence type="ECO:0000256" key="7">
    <source>
        <dbReference type="ARBA" id="ARBA00023065"/>
    </source>
</evidence>
<feature type="compositionally biased region" description="Basic and acidic residues" evidence="10">
    <location>
        <begin position="2243"/>
        <end position="2253"/>
    </location>
</feature>
<feature type="region of interest" description="Disordered" evidence="10">
    <location>
        <begin position="1808"/>
        <end position="1848"/>
    </location>
</feature>
<evidence type="ECO:0000256" key="5">
    <source>
        <dbReference type="ARBA" id="ARBA00022692"/>
    </source>
</evidence>
<dbReference type="Pfam" id="PF24871">
    <property type="entry name" value="Piezo_TM1-24"/>
    <property type="match status" value="1"/>
</dbReference>
<feature type="compositionally biased region" description="Polar residues" evidence="10">
    <location>
        <begin position="116"/>
        <end position="138"/>
    </location>
</feature>
<feature type="transmembrane region" description="Helical" evidence="11">
    <location>
        <begin position="2337"/>
        <end position="2359"/>
    </location>
</feature>
<dbReference type="GeneID" id="118417647"/>
<feature type="transmembrane region" description="Helical" evidence="11">
    <location>
        <begin position="1998"/>
        <end position="2023"/>
    </location>
</feature>
<feature type="transmembrane region" description="Helical" evidence="11">
    <location>
        <begin position="1127"/>
        <end position="1157"/>
    </location>
</feature>
<evidence type="ECO:0000259" key="12">
    <source>
        <dbReference type="Pfam" id="PF12166"/>
    </source>
</evidence>
<gene>
    <name evidence="18" type="primary">LOC118417647</name>
</gene>
<dbReference type="PANTHER" id="PTHR47049:SF2">
    <property type="entry name" value="PIEZO-TYPE MECHANOSENSITIVE ION CHANNEL HOMOLOG"/>
    <property type="match status" value="1"/>
</dbReference>
<comment type="similarity">
    <text evidence="2">Belongs to the PIEZO (TC 1.A.75) family.</text>
</comment>
<dbReference type="InterPro" id="IPR031334">
    <property type="entry name" value="Piezo_cap_dom"/>
</dbReference>
<dbReference type="Pfam" id="PF12166">
    <property type="entry name" value="Piezo_cap"/>
    <property type="match status" value="1"/>
</dbReference>
<dbReference type="GO" id="GO:0005634">
    <property type="term" value="C:nucleus"/>
    <property type="evidence" value="ECO:0000318"/>
    <property type="project" value="GO_Central"/>
</dbReference>
<evidence type="ECO:0000256" key="8">
    <source>
        <dbReference type="ARBA" id="ARBA00023136"/>
    </source>
</evidence>
<protein>
    <submittedName>
        <fullName evidence="18">Piezo-type mechanosensitive ion channel component 2-like isoform X1</fullName>
    </submittedName>
</protein>
<keyword evidence="17" id="KW-1185">Reference proteome</keyword>
<evidence type="ECO:0000256" key="10">
    <source>
        <dbReference type="SAM" id="MobiDB-lite"/>
    </source>
</evidence>
<feature type="transmembrane region" description="Helical" evidence="11">
    <location>
        <begin position="2510"/>
        <end position="2529"/>
    </location>
</feature>
<name>A0A9J7LBH6_BRAFL</name>
<feature type="domain" description="Piezo TM1-24" evidence="15">
    <location>
        <begin position="135"/>
        <end position="826"/>
    </location>
</feature>
<dbReference type="InterPro" id="IPR056770">
    <property type="entry name" value="Piezo_THU9_anchor"/>
</dbReference>
<feature type="region of interest" description="Disordered" evidence="10">
    <location>
        <begin position="1736"/>
        <end position="1794"/>
    </location>
</feature>
<feature type="transmembrane region" description="Helical" evidence="11">
    <location>
        <begin position="613"/>
        <end position="634"/>
    </location>
</feature>
<accession>A0A9J7LBH6</accession>
<evidence type="ECO:0000259" key="14">
    <source>
        <dbReference type="Pfam" id="PF23188"/>
    </source>
</evidence>
<evidence type="ECO:0000256" key="2">
    <source>
        <dbReference type="ARBA" id="ARBA00007821"/>
    </source>
</evidence>
<feature type="transmembrane region" description="Helical" evidence="11">
    <location>
        <begin position="2478"/>
        <end position="2498"/>
    </location>
</feature>
<feature type="region of interest" description="Disordered" evidence="10">
    <location>
        <begin position="1"/>
        <end position="138"/>
    </location>
</feature>
<keyword evidence="8 11" id="KW-0472">Membrane</keyword>
<feature type="transmembrane region" description="Helical" evidence="11">
    <location>
        <begin position="2379"/>
        <end position="2399"/>
    </location>
</feature>
<evidence type="ECO:0000259" key="16">
    <source>
        <dbReference type="Pfam" id="PF24874"/>
    </source>
</evidence>
<feature type="region of interest" description="Disordered" evidence="10">
    <location>
        <begin position="2155"/>
        <end position="2260"/>
    </location>
</feature>
<organism evidence="17 18">
    <name type="scientific">Branchiostoma floridae</name>
    <name type="common">Florida lancelet</name>
    <name type="synonym">Amphioxus</name>
    <dbReference type="NCBI Taxonomy" id="7739"/>
    <lineage>
        <taxon>Eukaryota</taxon>
        <taxon>Metazoa</taxon>
        <taxon>Chordata</taxon>
        <taxon>Cephalochordata</taxon>
        <taxon>Leptocardii</taxon>
        <taxon>Amphioxiformes</taxon>
        <taxon>Branchiostomatidae</taxon>
        <taxon>Branchiostoma</taxon>
    </lineage>
</organism>
<feature type="transmembrane region" description="Helical" evidence="11">
    <location>
        <begin position="694"/>
        <end position="712"/>
    </location>
</feature>
<feature type="compositionally biased region" description="Polar residues" evidence="10">
    <location>
        <begin position="1"/>
        <end position="27"/>
    </location>
</feature>
<evidence type="ECO:0000259" key="13">
    <source>
        <dbReference type="Pfam" id="PF15917"/>
    </source>
</evidence>
<feature type="transmembrane region" description="Helical" evidence="11">
    <location>
        <begin position="565"/>
        <end position="586"/>
    </location>
</feature>
<feature type="transmembrane region" description="Helical" evidence="11">
    <location>
        <begin position="540"/>
        <end position="558"/>
    </location>
</feature>
<feature type="transmembrane region" description="Helical" evidence="11">
    <location>
        <begin position="2035"/>
        <end position="2053"/>
    </location>
</feature>